<accession>A0A5E7YN07</accession>
<name>A0A2T5GLL7_9SPHN</name>
<dbReference type="Proteomes" id="UP000326857">
    <property type="component" value="Unassembled WGS sequence"/>
</dbReference>
<dbReference type="Gene3D" id="1.25.40.10">
    <property type="entry name" value="Tetratricopeptide repeat domain"/>
    <property type="match status" value="1"/>
</dbReference>
<evidence type="ECO:0000313" key="4">
    <source>
        <dbReference type="Proteomes" id="UP000326857"/>
    </source>
</evidence>
<gene>
    <name evidence="1" type="ORF">C8J26_1927</name>
    <name evidence="2" type="ORF">SPHINGO391_390156</name>
</gene>
<dbReference type="EMBL" id="CABVLI010000033">
    <property type="protein sequence ID" value="VVT08206.1"/>
    <property type="molecule type" value="Genomic_DNA"/>
</dbReference>
<dbReference type="InterPro" id="IPR011990">
    <property type="entry name" value="TPR-like_helical_dom_sf"/>
</dbReference>
<organism evidence="1 3">
    <name type="scientific">Sphingomonas aurantiaca</name>
    <dbReference type="NCBI Taxonomy" id="185949"/>
    <lineage>
        <taxon>Bacteria</taxon>
        <taxon>Pseudomonadati</taxon>
        <taxon>Pseudomonadota</taxon>
        <taxon>Alphaproteobacteria</taxon>
        <taxon>Sphingomonadales</taxon>
        <taxon>Sphingomonadaceae</taxon>
        <taxon>Sphingomonas</taxon>
    </lineage>
</organism>
<dbReference type="EMBL" id="QAOG01000003">
    <property type="protein sequence ID" value="PTQ60217.1"/>
    <property type="molecule type" value="Genomic_DNA"/>
</dbReference>
<evidence type="ECO:0000313" key="3">
    <source>
        <dbReference type="Proteomes" id="UP000244189"/>
    </source>
</evidence>
<evidence type="ECO:0008006" key="5">
    <source>
        <dbReference type="Google" id="ProtNLM"/>
    </source>
</evidence>
<dbReference type="AlphaFoldDB" id="A0A2T5GLL7"/>
<protein>
    <recommendedName>
        <fullName evidence="5">Sel1 repeat family protein</fullName>
    </recommendedName>
</protein>
<reference evidence="2 4" key="2">
    <citation type="submission" date="2019-09" db="EMBL/GenBank/DDBJ databases">
        <authorList>
            <person name="Dittami M. S."/>
        </authorList>
    </citation>
    <scope>NUCLEOTIDE SEQUENCE [LARGE SCALE GENOMIC DNA]</scope>
    <source>
        <strain evidence="2">SPHINGO391</strain>
    </source>
</reference>
<dbReference type="SUPFAM" id="SSF81901">
    <property type="entry name" value="HCP-like"/>
    <property type="match status" value="1"/>
</dbReference>
<proteinExistence type="predicted"/>
<evidence type="ECO:0000313" key="1">
    <source>
        <dbReference type="EMBL" id="PTQ60217.1"/>
    </source>
</evidence>
<dbReference type="SMART" id="SM00671">
    <property type="entry name" value="SEL1"/>
    <property type="match status" value="1"/>
</dbReference>
<sequence>MGSSLKSANFLIERRLKDAARGDDRACYELGMVYSTGASGVVLDLIEAHKWFNLAAVSGNIAAQECRAQIAEDMTAREISVAQRAARDWMQLTQRRAA</sequence>
<dbReference type="InterPro" id="IPR006597">
    <property type="entry name" value="Sel1-like"/>
</dbReference>
<keyword evidence="3" id="KW-1185">Reference proteome</keyword>
<reference evidence="1 3" key="1">
    <citation type="submission" date="2018-04" db="EMBL/GenBank/DDBJ databases">
        <title>Genomic Encyclopedia of Type Strains, Phase III (KMG-III): the genomes of soil and plant-associated and newly described type strains.</title>
        <authorList>
            <person name="Whitman W."/>
        </authorList>
    </citation>
    <scope>NUCLEOTIDE SEQUENCE [LARGE SCALE GENOMIC DNA]</scope>
    <source>
        <strain evidence="1 3">MA101b</strain>
    </source>
</reference>
<dbReference type="Proteomes" id="UP000244189">
    <property type="component" value="Unassembled WGS sequence"/>
</dbReference>
<dbReference type="RefSeq" id="WP_056416128.1">
    <property type="nucleotide sequence ID" value="NZ_JAPZPS010000002.1"/>
</dbReference>
<accession>A0A2T5GLL7</accession>
<evidence type="ECO:0000313" key="2">
    <source>
        <dbReference type="EMBL" id="VVT08206.1"/>
    </source>
</evidence>